<organism evidence="1 2">
    <name type="scientific">Characodon lateralis</name>
    <dbReference type="NCBI Taxonomy" id="208331"/>
    <lineage>
        <taxon>Eukaryota</taxon>
        <taxon>Metazoa</taxon>
        <taxon>Chordata</taxon>
        <taxon>Craniata</taxon>
        <taxon>Vertebrata</taxon>
        <taxon>Euteleostomi</taxon>
        <taxon>Actinopterygii</taxon>
        <taxon>Neopterygii</taxon>
        <taxon>Teleostei</taxon>
        <taxon>Neoteleostei</taxon>
        <taxon>Acanthomorphata</taxon>
        <taxon>Ovalentaria</taxon>
        <taxon>Atherinomorphae</taxon>
        <taxon>Cyprinodontiformes</taxon>
        <taxon>Goodeidae</taxon>
        <taxon>Characodon</taxon>
    </lineage>
</organism>
<sequence>RSEVLEHIWNQDDTWPSPLCRVFILQWASMLENKKKLMQSDGWPEMDEGKQPDLINGQDLEQAKAVIVNWIKDLRAQPEVGSLNMQINLSVILDFQHKSCAF</sequence>
<dbReference type="Proteomes" id="UP001352852">
    <property type="component" value="Unassembled WGS sequence"/>
</dbReference>
<dbReference type="EMBL" id="JAHUTJ010063740">
    <property type="protein sequence ID" value="MED6289110.1"/>
    <property type="molecule type" value="Genomic_DNA"/>
</dbReference>
<reference evidence="1 2" key="1">
    <citation type="submission" date="2021-06" db="EMBL/GenBank/DDBJ databases">
        <authorList>
            <person name="Palmer J.M."/>
        </authorList>
    </citation>
    <scope>NUCLEOTIDE SEQUENCE [LARGE SCALE GENOMIC DNA]</scope>
    <source>
        <strain evidence="1 2">CL_MEX2019</strain>
        <tissue evidence="1">Muscle</tissue>
    </source>
</reference>
<evidence type="ECO:0000313" key="2">
    <source>
        <dbReference type="Proteomes" id="UP001352852"/>
    </source>
</evidence>
<name>A0ABU7ESN1_9TELE</name>
<evidence type="ECO:0000313" key="1">
    <source>
        <dbReference type="EMBL" id="MED6289110.1"/>
    </source>
</evidence>
<proteinExistence type="predicted"/>
<feature type="non-terminal residue" evidence="1">
    <location>
        <position position="1"/>
    </location>
</feature>
<keyword evidence="2" id="KW-1185">Reference proteome</keyword>
<gene>
    <name evidence="1" type="ORF">CHARACLAT_032965</name>
</gene>
<comment type="caution">
    <text evidence="1">The sequence shown here is derived from an EMBL/GenBank/DDBJ whole genome shotgun (WGS) entry which is preliminary data.</text>
</comment>
<accession>A0ABU7ESN1</accession>
<protein>
    <submittedName>
        <fullName evidence="1">Uncharacterized protein</fullName>
    </submittedName>
</protein>